<evidence type="ECO:0000313" key="3">
    <source>
        <dbReference type="Proteomes" id="UP000245202"/>
    </source>
</evidence>
<evidence type="ECO:0000313" key="2">
    <source>
        <dbReference type="EMBL" id="GBG10810.1"/>
    </source>
</evidence>
<feature type="domain" description="General stress protein 17M-like" evidence="1">
    <location>
        <begin position="10"/>
        <end position="104"/>
    </location>
</feature>
<dbReference type="EMBL" id="BDQX01000356">
    <property type="protein sequence ID" value="GBG10810.1"/>
    <property type="molecule type" value="Genomic_DNA"/>
</dbReference>
<keyword evidence="3" id="KW-1185">Reference proteome</keyword>
<sequence length="144" mass="16945">MTTINTQLTKVHTVMTREEVQEQVERFRREGYEEDRIFVLTHDKTRTKRIAERTDAEEIGIMDQGIGTAIGNIFRSTGDELRAKMRSLGVAKAEAERLEAEMDRDKIVVIAWGGREYENDDYDREVYFHPYMMYNSYNNQPPMK</sequence>
<gene>
    <name evidence="2" type="ORF">PAT3040_05575</name>
</gene>
<organism evidence="2 3">
    <name type="scientific">Paenibacillus agaridevorans</name>
    <dbReference type="NCBI Taxonomy" id="171404"/>
    <lineage>
        <taxon>Bacteria</taxon>
        <taxon>Bacillati</taxon>
        <taxon>Bacillota</taxon>
        <taxon>Bacilli</taxon>
        <taxon>Bacillales</taxon>
        <taxon>Paenibacillaceae</taxon>
        <taxon>Paenibacillus</taxon>
    </lineage>
</organism>
<dbReference type="RefSeq" id="WP_087569681.1">
    <property type="nucleotide sequence ID" value="NZ_BDQX01000356.1"/>
</dbReference>
<reference evidence="2 3" key="1">
    <citation type="submission" date="2017-08" db="EMBL/GenBank/DDBJ databases">
        <title>Substantial Increase in Enzyme Production by Combined Drug-Resistance Mutations in Paenibacillus agaridevorans.</title>
        <authorList>
            <person name="Tanaka Y."/>
            <person name="Funane K."/>
            <person name="Hosaka T."/>
            <person name="Shiwa Y."/>
            <person name="Fujita N."/>
            <person name="Miyazaki T."/>
            <person name="Yoshikawa H."/>
            <person name="Murakami K."/>
            <person name="Kasahara K."/>
            <person name="Inaoka T."/>
            <person name="Hiraga Y."/>
            <person name="Ochi K."/>
        </authorList>
    </citation>
    <scope>NUCLEOTIDE SEQUENCE [LARGE SCALE GENOMIC DNA]</scope>
    <source>
        <strain evidence="2 3">T-3040</strain>
    </source>
</reference>
<proteinExistence type="predicted"/>
<comment type="caution">
    <text evidence="2">The sequence shown here is derived from an EMBL/GenBank/DDBJ whole genome shotgun (WGS) entry which is preliminary data.</text>
</comment>
<protein>
    <submittedName>
        <fullName evidence="2">General stress protein</fullName>
    </submittedName>
</protein>
<dbReference type="Proteomes" id="UP000245202">
    <property type="component" value="Unassembled WGS sequence"/>
</dbReference>
<dbReference type="AlphaFoldDB" id="A0A2R5EVW8"/>
<evidence type="ECO:0000259" key="1">
    <source>
        <dbReference type="Pfam" id="PF11181"/>
    </source>
</evidence>
<name>A0A2R5EVW8_9BACL</name>
<dbReference type="InterPro" id="IPR025889">
    <property type="entry name" value="GSP17M-like_dom"/>
</dbReference>
<accession>A0A2R5EVW8</accession>
<dbReference type="Pfam" id="PF11181">
    <property type="entry name" value="YflT"/>
    <property type="match status" value="1"/>
</dbReference>